<dbReference type="InterPro" id="IPR016186">
    <property type="entry name" value="C-type_lectin-like/link_sf"/>
</dbReference>
<proteinExistence type="predicted"/>
<evidence type="ECO:0000256" key="3">
    <source>
        <dbReference type="SAM" id="MobiDB-lite"/>
    </source>
</evidence>
<feature type="domain" description="Sushi" evidence="4">
    <location>
        <begin position="593"/>
        <end position="649"/>
    </location>
</feature>
<keyword evidence="2" id="KW-1015">Disulfide bond</keyword>
<comment type="caution">
    <text evidence="5">The sequence shown here is derived from an EMBL/GenBank/DDBJ whole genome shotgun (WGS) entry which is preliminary data.</text>
</comment>
<feature type="domain" description="Sushi" evidence="4">
    <location>
        <begin position="715"/>
        <end position="771"/>
    </location>
</feature>
<dbReference type="SMART" id="SM00032">
    <property type="entry name" value="CCP"/>
    <property type="match status" value="12"/>
</dbReference>
<dbReference type="InterPro" id="IPR050350">
    <property type="entry name" value="Compl-Cell_Adhes-Reg"/>
</dbReference>
<feature type="domain" description="Sushi" evidence="4">
    <location>
        <begin position="836"/>
        <end position="890"/>
    </location>
</feature>
<dbReference type="PANTHER" id="PTHR19325:SF560">
    <property type="entry name" value="SUSHI, VON WILLEBRAND FACTOR TYPE A, EGF AND PENTRAXIN DOMAIN-CONTAINING PROTEIN 1"/>
    <property type="match status" value="1"/>
</dbReference>
<evidence type="ECO:0000313" key="6">
    <source>
        <dbReference type="Proteomes" id="UP001642484"/>
    </source>
</evidence>
<evidence type="ECO:0000256" key="1">
    <source>
        <dbReference type="ARBA" id="ARBA00022659"/>
    </source>
</evidence>
<accession>A0ABP0IBC4</accession>
<sequence length="1439" mass="152578">MVVSSSRSSVTDLSDSVHPSVSQEHEQERTTFSCIANPCRVKQVENALNSGCKEGPEEGEAVIESGLVCTTQCKEGFYQSDDVLRCHAETLSPATFTCEATCAVPSVSNAAAGGICKEGKDQIMPFTSCTTQCATGYTPSVEKLSCRNGAFTPGSIQCNPDPCDAPTGVEFGRTKGPCQEGWTLTSGSACTTQCRAGYTPSIASLACNAGTLAPATFQCVPNPCPIPTVKNRLGNGCRGVAGSSVESGKSCKASCKSGYTPSVKQLDCYAETLTPETFVCEPNPCSIPVDSNQEGSGCLGVPGQKDGTVIEHGETCQSECKEGYHPSVESMSCSLGTLSPAKWSCIEDAYPAVEGVANAPKVTCKEGNSINSQKSCTTKCRDGYKPNYASLTCRLGKFFPHTYICEPEGCPLPVVKNRLTSGCSGLPHPAVVTSGQSCSAQCDNGYTPSVASLKCFAGKLTPATFVCNEDPCDAPGGIQNGATESCKEGKEIASGDKCTSQCAAGYVPSTAQLSCSLGKLTPSFYSCNPEPCTLPQFANRKGNGCKSKSGQTVASGETCTAECAAGYTPNELSLKCYAGVLTPATFSCFPDPCPLPSISKAQGNGCSNLGGSMIDSGLKCEAACQTGYTPSVKVLACQASILTPDTFTCNPNGCTLPKVQNQAGNGCQGIKGSSIGSGKTCKTQCAAGFTPDVESLSCFAEELTPSTFTCNPTPCTLPAVANAQGNGCKGKVGTVIASGATCKTACMPGYEASEDKLECSAGSLSPATFACAELKCRAPTGIPHAPHVGCAEGRTIKGGKTCTPRCNSGYSPSAASLACKQGVFEPTSYGCLPGSCSIPQISNAASPKCEQGDTIKHGQKCTPKCKPNYIPSNSGLTCTAGNLEPTTFTCKAPCASPNVANAAQPCKEGNLIEHGKSCSSQCDVGFSATSGSLECNDGQLGGAITCQIDMPESGSNFYNCWSGDPHFTCRGGRRSDPLVPGTHWVLKQACPNSPNFMWVQGVYGPVSPSGAMATAFGGMFLGKNILTIRAAARPNWIVKWNDKNLDKAWKLKSGRRRRRRRGKAKYVYDLYGTELSVYMNGNKIEAGLGYGVTYKAHRHRWNRQNWKISGLYYTDYYQSNQLWTKLCKDGSYGGESIDLPHPRHLYRPAGDDRMVSTAYDLFQQTRATIETKLNTMTTAASLFAEEEVMEANMSLVKKAQPCTGAALEAAEKSCAVLKKETTEEEKEEIEEDEEAKDNQEATYQACVADACMTASNDFGAAGQDVEEESEMQAALKHKKEFRVVAENGACSEGWLATDPNENILSDEEKTRAQQKKNNCTVACKLCRPERRRYLAGPLVLHNETRDACIDQRLAMPKSQEDKERLWTLQKQHCTADKAWVGARYTGGGWKWDDESAVAGIQASGTEGDYLCIDKEEGTLVNCEHSTSEKNDALCEGVWY</sequence>
<feature type="compositionally biased region" description="Low complexity" evidence="3">
    <location>
        <begin position="1"/>
        <end position="17"/>
    </location>
</feature>
<organism evidence="5 6">
    <name type="scientific">Durusdinium trenchii</name>
    <dbReference type="NCBI Taxonomy" id="1381693"/>
    <lineage>
        <taxon>Eukaryota</taxon>
        <taxon>Sar</taxon>
        <taxon>Alveolata</taxon>
        <taxon>Dinophyceae</taxon>
        <taxon>Suessiales</taxon>
        <taxon>Symbiodiniaceae</taxon>
        <taxon>Durusdinium</taxon>
    </lineage>
</organism>
<dbReference type="InterPro" id="IPR000436">
    <property type="entry name" value="Sushi_SCR_CCP_dom"/>
</dbReference>
<dbReference type="EMBL" id="CAXAMN010002492">
    <property type="protein sequence ID" value="CAK8999881.1"/>
    <property type="molecule type" value="Genomic_DNA"/>
</dbReference>
<feature type="domain" description="Sushi" evidence="4">
    <location>
        <begin position="298"/>
        <end position="345"/>
    </location>
</feature>
<feature type="domain" description="Sushi" evidence="4">
    <location>
        <begin position="532"/>
        <end position="588"/>
    </location>
</feature>
<feature type="domain" description="Sushi" evidence="4">
    <location>
        <begin position="163"/>
        <end position="219"/>
    </location>
</feature>
<dbReference type="Gene3D" id="3.10.100.10">
    <property type="entry name" value="Mannose-Binding Protein A, subunit A"/>
    <property type="match status" value="1"/>
</dbReference>
<dbReference type="Proteomes" id="UP001642484">
    <property type="component" value="Unassembled WGS sequence"/>
</dbReference>
<feature type="domain" description="Sushi" evidence="4">
    <location>
        <begin position="472"/>
        <end position="527"/>
    </location>
</feature>
<gene>
    <name evidence="5" type="ORF">CCMP2556_LOCUS5838</name>
</gene>
<feature type="region of interest" description="Disordered" evidence="3">
    <location>
        <begin position="1219"/>
        <end position="1238"/>
    </location>
</feature>
<keyword evidence="1" id="KW-0768">Sushi</keyword>
<keyword evidence="6" id="KW-1185">Reference proteome</keyword>
<feature type="domain" description="Sushi" evidence="4">
    <location>
        <begin position="102"/>
        <end position="158"/>
    </location>
</feature>
<feature type="domain" description="Sushi" evidence="4">
    <location>
        <begin position="410"/>
        <end position="467"/>
    </location>
</feature>
<dbReference type="PANTHER" id="PTHR19325">
    <property type="entry name" value="COMPLEMENT COMPONENT-RELATED SUSHI DOMAIN-CONTAINING"/>
    <property type="match status" value="1"/>
</dbReference>
<protein>
    <recommendedName>
        <fullName evidence="4">Sushi domain-containing protein</fullName>
    </recommendedName>
</protein>
<name>A0ABP0IBC4_9DINO</name>
<evidence type="ECO:0000256" key="2">
    <source>
        <dbReference type="ARBA" id="ARBA00023157"/>
    </source>
</evidence>
<feature type="domain" description="Sushi" evidence="4">
    <location>
        <begin position="224"/>
        <end position="280"/>
    </location>
</feature>
<feature type="domain" description="Sushi" evidence="4">
    <location>
        <begin position="894"/>
        <end position="946"/>
    </location>
</feature>
<evidence type="ECO:0000259" key="4">
    <source>
        <dbReference type="SMART" id="SM00032"/>
    </source>
</evidence>
<reference evidence="5 6" key="1">
    <citation type="submission" date="2024-02" db="EMBL/GenBank/DDBJ databases">
        <authorList>
            <person name="Chen Y."/>
            <person name="Shah S."/>
            <person name="Dougan E. K."/>
            <person name="Thang M."/>
            <person name="Chan C."/>
        </authorList>
    </citation>
    <scope>NUCLEOTIDE SEQUENCE [LARGE SCALE GENOMIC DNA]</scope>
</reference>
<feature type="domain" description="Sushi" evidence="4">
    <location>
        <begin position="52"/>
        <end position="98"/>
    </location>
</feature>
<feature type="compositionally biased region" description="Acidic residues" evidence="3">
    <location>
        <begin position="1222"/>
        <end position="1235"/>
    </location>
</feature>
<evidence type="ECO:0000313" key="5">
    <source>
        <dbReference type="EMBL" id="CAK8999881.1"/>
    </source>
</evidence>
<feature type="region of interest" description="Disordered" evidence="3">
    <location>
        <begin position="1"/>
        <end position="25"/>
    </location>
</feature>